<evidence type="ECO:0000313" key="3">
    <source>
        <dbReference type="Proteomes" id="UP000762676"/>
    </source>
</evidence>
<dbReference type="Proteomes" id="UP000762676">
    <property type="component" value="Unassembled WGS sequence"/>
</dbReference>
<evidence type="ECO:0000313" key="2">
    <source>
        <dbReference type="EMBL" id="GFS03417.1"/>
    </source>
</evidence>
<proteinExistence type="predicted"/>
<comment type="caution">
    <text evidence="2">The sequence shown here is derived from an EMBL/GenBank/DDBJ whole genome shotgun (WGS) entry which is preliminary data.</text>
</comment>
<evidence type="ECO:0000256" key="1">
    <source>
        <dbReference type="SAM" id="MobiDB-lite"/>
    </source>
</evidence>
<accession>A0AAV4I363</accession>
<keyword evidence="3" id="KW-1185">Reference proteome</keyword>
<reference evidence="2 3" key="1">
    <citation type="journal article" date="2021" name="Elife">
        <title>Chloroplast acquisition without the gene transfer in kleptoplastic sea slugs, Plakobranchus ocellatus.</title>
        <authorList>
            <person name="Maeda T."/>
            <person name="Takahashi S."/>
            <person name="Yoshida T."/>
            <person name="Shimamura S."/>
            <person name="Takaki Y."/>
            <person name="Nagai Y."/>
            <person name="Toyoda A."/>
            <person name="Suzuki Y."/>
            <person name="Arimoto A."/>
            <person name="Ishii H."/>
            <person name="Satoh N."/>
            <person name="Nishiyama T."/>
            <person name="Hasebe M."/>
            <person name="Maruyama T."/>
            <person name="Minagawa J."/>
            <person name="Obokata J."/>
            <person name="Shigenobu S."/>
        </authorList>
    </citation>
    <scope>NUCLEOTIDE SEQUENCE [LARGE SCALE GENOMIC DNA]</scope>
</reference>
<feature type="region of interest" description="Disordered" evidence="1">
    <location>
        <begin position="1"/>
        <end position="31"/>
    </location>
</feature>
<organism evidence="2 3">
    <name type="scientific">Elysia marginata</name>
    <dbReference type="NCBI Taxonomy" id="1093978"/>
    <lineage>
        <taxon>Eukaryota</taxon>
        <taxon>Metazoa</taxon>
        <taxon>Spiralia</taxon>
        <taxon>Lophotrochozoa</taxon>
        <taxon>Mollusca</taxon>
        <taxon>Gastropoda</taxon>
        <taxon>Heterobranchia</taxon>
        <taxon>Euthyneura</taxon>
        <taxon>Panpulmonata</taxon>
        <taxon>Sacoglossa</taxon>
        <taxon>Placobranchoidea</taxon>
        <taxon>Plakobranchidae</taxon>
        <taxon>Elysia</taxon>
    </lineage>
</organism>
<gene>
    <name evidence="2" type="ORF">ElyMa_001149500</name>
</gene>
<dbReference type="EMBL" id="BMAT01002273">
    <property type="protein sequence ID" value="GFS03417.1"/>
    <property type="molecule type" value="Genomic_DNA"/>
</dbReference>
<dbReference type="AlphaFoldDB" id="A0AAV4I363"/>
<feature type="compositionally biased region" description="Polar residues" evidence="1">
    <location>
        <begin position="9"/>
        <end position="31"/>
    </location>
</feature>
<name>A0AAV4I363_9GAST</name>
<sequence>MKERKDSQVGASQHSTAILSQNRDTTSTQLDSGRLKPLVAVVTSIPTVTPRSQMGYEEMKRNLPVCFTDYAEAFNRTRYEELFKILHNIDSCWDTRMTRNLYWDQTAATIIETGVDMYVRAVDCVQTFSASTSR</sequence>
<protein>
    <submittedName>
        <fullName evidence="2">Uncharacterized protein</fullName>
    </submittedName>
</protein>